<dbReference type="EMBL" id="LLXL01000181">
    <property type="protein sequence ID" value="PKK76500.1"/>
    <property type="molecule type" value="Genomic_DNA"/>
</dbReference>
<dbReference type="SUPFAM" id="SSF48264">
    <property type="entry name" value="Cytochrome P450"/>
    <property type="match status" value="1"/>
</dbReference>
<comment type="similarity">
    <text evidence="1">Belongs to the cytochrome P450 family.</text>
</comment>
<dbReference type="PRINTS" id="PR00385">
    <property type="entry name" value="P450"/>
</dbReference>
<dbReference type="VEuPathDB" id="FungiDB:FUN_000301"/>
<gene>
    <name evidence="2" type="ORF">RhiirC2_862566</name>
</gene>
<comment type="caution">
    <text evidence="2">The sequence shown here is derived from an EMBL/GenBank/DDBJ whole genome shotgun (WGS) entry which is preliminary data.</text>
</comment>
<dbReference type="GO" id="GO:0016705">
    <property type="term" value="F:oxidoreductase activity, acting on paired donors, with incorporation or reduction of molecular oxygen"/>
    <property type="evidence" value="ECO:0007669"/>
    <property type="project" value="InterPro"/>
</dbReference>
<dbReference type="GO" id="GO:0005506">
    <property type="term" value="F:iron ion binding"/>
    <property type="evidence" value="ECO:0007669"/>
    <property type="project" value="InterPro"/>
</dbReference>
<dbReference type="GO" id="GO:0004497">
    <property type="term" value="F:monooxygenase activity"/>
    <property type="evidence" value="ECO:0007669"/>
    <property type="project" value="InterPro"/>
</dbReference>
<organism evidence="2 3">
    <name type="scientific">Rhizophagus irregularis</name>
    <dbReference type="NCBI Taxonomy" id="588596"/>
    <lineage>
        <taxon>Eukaryota</taxon>
        <taxon>Fungi</taxon>
        <taxon>Fungi incertae sedis</taxon>
        <taxon>Mucoromycota</taxon>
        <taxon>Glomeromycotina</taxon>
        <taxon>Glomeromycetes</taxon>
        <taxon>Glomerales</taxon>
        <taxon>Glomeraceae</taxon>
        <taxon>Rhizophagus</taxon>
    </lineage>
</organism>
<name>A0A2N1NRI8_9GLOM</name>
<proteinExistence type="inferred from homology"/>
<dbReference type="InterPro" id="IPR001128">
    <property type="entry name" value="Cyt_P450"/>
</dbReference>
<dbReference type="InterPro" id="IPR036396">
    <property type="entry name" value="Cyt_P450_sf"/>
</dbReference>
<sequence>MALFARRNYISLMTSCSLRETEYAKSNGFVIIKGRIEKDKTDESIIIRRSFECHHGRIRKSKKKKKINSSLIRCIFLIRDQNGQSGIIGWITYKIFIWPFYISPLRKFPGPPSESSLYGNLKTLMTEESGVPQLRWIKKYGNVIKYHGLFNNPILLIADTKLVQEITLNKAYDFIKPLNASGISLIGRGLIYAEGDDHKRQRKLSNPAFTYSVVKEMVPSFVHIGSTLKGLIEEKLNSGETNINLTPYISKATLDVIGLVGFNYEFNSLTSQNELAIAYDSIFNNPVTTLRIVLNLLSNYVPSIMTFLFAGHETTSISTCWALYSLAQHPHEQDLLREELVKAFPDKSKFNPTYDEINSLEYLNCIVKESLRLNSPASNIRRINLKDKVLGNYFIPKNTEISLSISTIHKLPEIWGPTADDFDPKRWLDPSLVNNISNLNYLPFYNGPRNCIGSEVALTEFKILLGILIRNFVFKPIEGFHIRKRAFPAPKPDPYLGLAVSIVES</sequence>
<evidence type="ECO:0000313" key="3">
    <source>
        <dbReference type="Proteomes" id="UP000233469"/>
    </source>
</evidence>
<dbReference type="Gene3D" id="1.10.630.10">
    <property type="entry name" value="Cytochrome P450"/>
    <property type="match status" value="2"/>
</dbReference>
<reference evidence="2 3" key="1">
    <citation type="submission" date="2016-04" db="EMBL/GenBank/DDBJ databases">
        <title>Genome analyses suggest a sexual origin of heterokaryosis in a supposedly ancient asexual fungus.</title>
        <authorList>
            <person name="Ropars J."/>
            <person name="Sedzielewska K."/>
            <person name="Noel J."/>
            <person name="Charron P."/>
            <person name="Farinelli L."/>
            <person name="Marton T."/>
            <person name="Kruger M."/>
            <person name="Pelin A."/>
            <person name="Brachmann A."/>
            <person name="Corradi N."/>
        </authorList>
    </citation>
    <scope>NUCLEOTIDE SEQUENCE [LARGE SCALE GENOMIC DNA]</scope>
    <source>
        <strain evidence="2 3">C2</strain>
    </source>
</reference>
<evidence type="ECO:0000256" key="1">
    <source>
        <dbReference type="ARBA" id="ARBA00010617"/>
    </source>
</evidence>
<protein>
    <submittedName>
        <fullName evidence="2">Cytochrome P450</fullName>
    </submittedName>
</protein>
<dbReference type="Proteomes" id="UP000233469">
    <property type="component" value="Unassembled WGS sequence"/>
</dbReference>
<evidence type="ECO:0000313" key="2">
    <source>
        <dbReference type="EMBL" id="PKK76500.1"/>
    </source>
</evidence>
<dbReference type="AlphaFoldDB" id="A0A2N1NRI8"/>
<dbReference type="InterPro" id="IPR050121">
    <property type="entry name" value="Cytochrome_P450_monoxygenase"/>
</dbReference>
<dbReference type="Pfam" id="PF00067">
    <property type="entry name" value="p450"/>
    <property type="match status" value="2"/>
</dbReference>
<dbReference type="GO" id="GO:0020037">
    <property type="term" value="F:heme binding"/>
    <property type="evidence" value="ECO:0007669"/>
    <property type="project" value="InterPro"/>
</dbReference>
<accession>A0A2N1NRI8</accession>
<dbReference type="PANTHER" id="PTHR24305:SF166">
    <property type="entry name" value="CYTOCHROME P450 12A4, MITOCHONDRIAL-RELATED"/>
    <property type="match status" value="1"/>
</dbReference>
<dbReference type="VEuPathDB" id="FungiDB:RhiirA1_435623"/>
<reference evidence="2 3" key="2">
    <citation type="submission" date="2017-10" db="EMBL/GenBank/DDBJ databases">
        <title>Extensive intraspecific genome diversity in a model arbuscular mycorrhizal fungus.</title>
        <authorList>
            <person name="Chen E.C.H."/>
            <person name="Morin E."/>
            <person name="Baudet D."/>
            <person name="Noel J."/>
            <person name="Ndikumana S."/>
            <person name="Charron P."/>
            <person name="St-Onge C."/>
            <person name="Giorgi J."/>
            <person name="Grigoriev I.V."/>
            <person name="Roux C."/>
            <person name="Martin F.M."/>
            <person name="Corradi N."/>
        </authorList>
    </citation>
    <scope>NUCLEOTIDE SEQUENCE [LARGE SCALE GENOMIC DNA]</scope>
    <source>
        <strain evidence="2 3">C2</strain>
    </source>
</reference>
<dbReference type="PANTHER" id="PTHR24305">
    <property type="entry name" value="CYTOCHROME P450"/>
    <property type="match status" value="1"/>
</dbReference>